<keyword evidence="5" id="KW-0597">Phosphoprotein</keyword>
<dbReference type="CDD" id="cd00082">
    <property type="entry name" value="HisKA"/>
    <property type="match status" value="1"/>
</dbReference>
<keyword evidence="4" id="KW-1003">Cell membrane</keyword>
<dbReference type="Proteomes" id="UP001469365">
    <property type="component" value="Unassembled WGS sequence"/>
</dbReference>
<dbReference type="RefSeq" id="WP_341414286.1">
    <property type="nucleotide sequence ID" value="NZ_JBBPCC010000002.1"/>
</dbReference>
<keyword evidence="8" id="KW-0547">Nucleotide-binding</keyword>
<evidence type="ECO:0000256" key="6">
    <source>
        <dbReference type="ARBA" id="ARBA00022679"/>
    </source>
</evidence>
<comment type="catalytic activity">
    <reaction evidence="1">
        <text>ATP + protein L-histidine = ADP + protein N-phospho-L-histidine.</text>
        <dbReference type="EC" id="2.7.13.3"/>
    </reaction>
</comment>
<keyword evidence="7 14" id="KW-0812">Transmembrane</keyword>
<evidence type="ECO:0000259" key="16">
    <source>
        <dbReference type="PROSITE" id="PS50885"/>
    </source>
</evidence>
<dbReference type="InterPro" id="IPR004358">
    <property type="entry name" value="Sig_transdc_His_kin-like_C"/>
</dbReference>
<dbReference type="CDD" id="cd06225">
    <property type="entry name" value="HAMP"/>
    <property type="match status" value="1"/>
</dbReference>
<evidence type="ECO:0000256" key="3">
    <source>
        <dbReference type="ARBA" id="ARBA00012438"/>
    </source>
</evidence>
<dbReference type="InterPro" id="IPR003661">
    <property type="entry name" value="HisK_dim/P_dom"/>
</dbReference>
<evidence type="ECO:0000256" key="4">
    <source>
        <dbReference type="ARBA" id="ARBA00022475"/>
    </source>
</evidence>
<feature type="domain" description="HAMP" evidence="16">
    <location>
        <begin position="193"/>
        <end position="245"/>
    </location>
</feature>
<evidence type="ECO:0000256" key="12">
    <source>
        <dbReference type="ARBA" id="ARBA00023012"/>
    </source>
</evidence>
<keyword evidence="9 17" id="KW-0418">Kinase</keyword>
<keyword evidence="18" id="KW-1185">Reference proteome</keyword>
<dbReference type="SMART" id="SM00387">
    <property type="entry name" value="HATPase_c"/>
    <property type="match status" value="1"/>
</dbReference>
<dbReference type="InterPro" id="IPR003660">
    <property type="entry name" value="HAMP_dom"/>
</dbReference>
<dbReference type="InterPro" id="IPR005467">
    <property type="entry name" value="His_kinase_dom"/>
</dbReference>
<evidence type="ECO:0000256" key="13">
    <source>
        <dbReference type="ARBA" id="ARBA00023136"/>
    </source>
</evidence>
<dbReference type="PROSITE" id="PS50885">
    <property type="entry name" value="HAMP"/>
    <property type="match status" value="1"/>
</dbReference>
<keyword evidence="12" id="KW-0902">Two-component regulatory system</keyword>
<feature type="domain" description="Histidine kinase" evidence="15">
    <location>
        <begin position="260"/>
        <end position="476"/>
    </location>
</feature>
<name>A0ABU9DEC7_9BACL</name>
<evidence type="ECO:0000256" key="9">
    <source>
        <dbReference type="ARBA" id="ARBA00022777"/>
    </source>
</evidence>
<evidence type="ECO:0000256" key="5">
    <source>
        <dbReference type="ARBA" id="ARBA00022553"/>
    </source>
</evidence>
<dbReference type="InterPro" id="IPR036890">
    <property type="entry name" value="HATPase_C_sf"/>
</dbReference>
<dbReference type="Gene3D" id="1.10.287.130">
    <property type="match status" value="1"/>
</dbReference>
<dbReference type="GO" id="GO:0016491">
    <property type="term" value="F:oxidoreductase activity"/>
    <property type="evidence" value="ECO:0007669"/>
    <property type="project" value="UniProtKB-KW"/>
</dbReference>
<reference evidence="17 18" key="1">
    <citation type="submission" date="2024-04" db="EMBL/GenBank/DDBJ databases">
        <title>draft genome sequnece of Paenibacillus filicis.</title>
        <authorList>
            <person name="Kim D.-U."/>
        </authorList>
    </citation>
    <scope>NUCLEOTIDE SEQUENCE [LARGE SCALE GENOMIC DNA]</scope>
    <source>
        <strain evidence="17 18">KACC14197</strain>
    </source>
</reference>
<dbReference type="PANTHER" id="PTHR45528">
    <property type="entry name" value="SENSOR HISTIDINE KINASE CPXA"/>
    <property type="match status" value="1"/>
</dbReference>
<dbReference type="EC" id="2.7.13.3" evidence="3"/>
<gene>
    <name evidence="17" type="ORF">WMW72_04825</name>
</gene>
<dbReference type="SUPFAM" id="SSF158472">
    <property type="entry name" value="HAMP domain-like"/>
    <property type="match status" value="1"/>
</dbReference>
<proteinExistence type="predicted"/>
<evidence type="ECO:0000313" key="18">
    <source>
        <dbReference type="Proteomes" id="UP001469365"/>
    </source>
</evidence>
<dbReference type="InterPro" id="IPR036097">
    <property type="entry name" value="HisK_dim/P_sf"/>
</dbReference>
<organism evidence="17 18">
    <name type="scientific">Paenibacillus filicis</name>
    <dbReference type="NCBI Taxonomy" id="669464"/>
    <lineage>
        <taxon>Bacteria</taxon>
        <taxon>Bacillati</taxon>
        <taxon>Bacillota</taxon>
        <taxon>Bacilli</taxon>
        <taxon>Bacillales</taxon>
        <taxon>Paenibacillaceae</taxon>
        <taxon>Paenibacillus</taxon>
    </lineage>
</organism>
<dbReference type="SUPFAM" id="SSF47384">
    <property type="entry name" value="Homodimeric domain of signal transducing histidine kinase"/>
    <property type="match status" value="1"/>
</dbReference>
<keyword evidence="10" id="KW-0067">ATP-binding</keyword>
<dbReference type="PROSITE" id="PS50109">
    <property type="entry name" value="HIS_KIN"/>
    <property type="match status" value="1"/>
</dbReference>
<evidence type="ECO:0000256" key="7">
    <source>
        <dbReference type="ARBA" id="ARBA00022692"/>
    </source>
</evidence>
<keyword evidence="11 14" id="KW-1133">Transmembrane helix</keyword>
<dbReference type="CDD" id="cd00075">
    <property type="entry name" value="HATPase"/>
    <property type="match status" value="1"/>
</dbReference>
<dbReference type="SMART" id="SM00388">
    <property type="entry name" value="HisKA"/>
    <property type="match status" value="1"/>
</dbReference>
<evidence type="ECO:0000256" key="8">
    <source>
        <dbReference type="ARBA" id="ARBA00022741"/>
    </source>
</evidence>
<evidence type="ECO:0000256" key="10">
    <source>
        <dbReference type="ARBA" id="ARBA00022840"/>
    </source>
</evidence>
<dbReference type="PANTHER" id="PTHR45528:SF1">
    <property type="entry name" value="SENSOR HISTIDINE KINASE CPXA"/>
    <property type="match status" value="1"/>
</dbReference>
<dbReference type="InterPro" id="IPR003594">
    <property type="entry name" value="HATPase_dom"/>
</dbReference>
<evidence type="ECO:0000259" key="15">
    <source>
        <dbReference type="PROSITE" id="PS50109"/>
    </source>
</evidence>
<keyword evidence="6" id="KW-0808">Transferase</keyword>
<dbReference type="Pfam" id="PF02518">
    <property type="entry name" value="HATPase_c"/>
    <property type="match status" value="1"/>
</dbReference>
<dbReference type="Pfam" id="PF00672">
    <property type="entry name" value="HAMP"/>
    <property type="match status" value="1"/>
</dbReference>
<comment type="caution">
    <text evidence="17">The sequence shown here is derived from an EMBL/GenBank/DDBJ whole genome shotgun (WGS) entry which is preliminary data.</text>
</comment>
<dbReference type="InterPro" id="IPR050398">
    <property type="entry name" value="HssS/ArlS-like"/>
</dbReference>
<dbReference type="SMART" id="SM00304">
    <property type="entry name" value="HAMP"/>
    <property type="match status" value="1"/>
</dbReference>
<accession>A0ABU9DEC7</accession>
<sequence length="476" mass="54040">MRHLWHIRKKRRLYTSLIFDFLFIHILFLLFMLVMIVLFIVYLFNSAHSSESISLDAHSYVQGSQTEEALARLERAGGWLEVIDKEGRVLQVKGTQRDGIRQYTSQELLTWLGNAVDQPYYYAIAEMPSPGDSQFLLLKIARDQVSVENRVLNPATVELPAASTGQRSLDLYFYSLLAVMALMVVLYSYWVARRIKKPLDKLMKGLVRISNGDYAFRVEFEAEREFNQIRDMFNTMAAVIERTTREKQLAEESKQRLIVDLSHDLKTPVTSIRGFAQLLSAGTVADEEQRRKYADYIYRKSIRVTDMIQSMLELLKLDSPDYQIDVAAHDAGAFLREMAADLYGDIEQRQFALQLDIPEHPIQALFHSDQLARAVSNLIGNALQYNPPGTRLRLAVSEEPAGIVIQVADTGIGIPEEMQSRIFDPFVRGDKSRRGDGGSGLGLSIAKRIVEKMNGTLVLGRSKEEATIFTIRLPKA</sequence>
<dbReference type="GO" id="GO:0016301">
    <property type="term" value="F:kinase activity"/>
    <property type="evidence" value="ECO:0007669"/>
    <property type="project" value="UniProtKB-KW"/>
</dbReference>
<feature type="transmembrane region" description="Helical" evidence="14">
    <location>
        <begin position="21"/>
        <end position="44"/>
    </location>
</feature>
<dbReference type="Gene3D" id="6.10.340.10">
    <property type="match status" value="1"/>
</dbReference>
<evidence type="ECO:0000313" key="17">
    <source>
        <dbReference type="EMBL" id="MEK8127232.1"/>
    </source>
</evidence>
<keyword evidence="13 14" id="KW-0472">Membrane</keyword>
<dbReference type="Pfam" id="PF00512">
    <property type="entry name" value="HisKA"/>
    <property type="match status" value="1"/>
</dbReference>
<evidence type="ECO:0000256" key="14">
    <source>
        <dbReference type="SAM" id="Phobius"/>
    </source>
</evidence>
<dbReference type="Gene3D" id="3.30.565.10">
    <property type="entry name" value="Histidine kinase-like ATPase, C-terminal domain"/>
    <property type="match status" value="1"/>
</dbReference>
<evidence type="ECO:0000256" key="2">
    <source>
        <dbReference type="ARBA" id="ARBA00004651"/>
    </source>
</evidence>
<protein>
    <recommendedName>
        <fullName evidence="3">histidine kinase</fullName>
        <ecNumber evidence="3">2.7.13.3</ecNumber>
    </recommendedName>
</protein>
<evidence type="ECO:0000256" key="11">
    <source>
        <dbReference type="ARBA" id="ARBA00022989"/>
    </source>
</evidence>
<dbReference type="SUPFAM" id="SSF55874">
    <property type="entry name" value="ATPase domain of HSP90 chaperone/DNA topoisomerase II/histidine kinase"/>
    <property type="match status" value="1"/>
</dbReference>
<comment type="subcellular location">
    <subcellularLocation>
        <location evidence="2">Cell membrane</location>
        <topology evidence="2">Multi-pass membrane protein</topology>
    </subcellularLocation>
</comment>
<evidence type="ECO:0000256" key="1">
    <source>
        <dbReference type="ARBA" id="ARBA00000085"/>
    </source>
</evidence>
<feature type="transmembrane region" description="Helical" evidence="14">
    <location>
        <begin position="171"/>
        <end position="192"/>
    </location>
</feature>
<dbReference type="EMBL" id="JBBPCC010000002">
    <property type="protein sequence ID" value="MEK8127232.1"/>
    <property type="molecule type" value="Genomic_DNA"/>
</dbReference>
<dbReference type="PRINTS" id="PR00344">
    <property type="entry name" value="BCTRLSENSOR"/>
</dbReference>
<keyword evidence="17" id="KW-0560">Oxidoreductase</keyword>